<keyword evidence="3" id="KW-1185">Reference proteome</keyword>
<name>A0AB94IA42_9GAMM</name>
<organism evidence="2 3">
    <name type="scientific">Candidatus Schmidhempelia bombi str. Bimp</name>
    <dbReference type="NCBI Taxonomy" id="1387197"/>
    <lineage>
        <taxon>Bacteria</taxon>
        <taxon>Pseudomonadati</taxon>
        <taxon>Pseudomonadota</taxon>
        <taxon>Gammaproteobacteria</taxon>
        <taxon>Orbales</taxon>
        <taxon>Orbaceae</taxon>
        <taxon>Candidatus Schmidhempelia</taxon>
    </lineage>
</organism>
<dbReference type="EMBL" id="AWGA01000126">
    <property type="protein sequence ID" value="TEA26249.1"/>
    <property type="molecule type" value="Genomic_DNA"/>
</dbReference>
<feature type="compositionally biased region" description="Polar residues" evidence="1">
    <location>
        <begin position="14"/>
        <end position="28"/>
    </location>
</feature>
<evidence type="ECO:0000313" key="3">
    <source>
        <dbReference type="Proteomes" id="UP000506160"/>
    </source>
</evidence>
<comment type="caution">
    <text evidence="2">The sequence shown here is derived from an EMBL/GenBank/DDBJ whole genome shotgun (WGS) entry which is preliminary data.</text>
</comment>
<proteinExistence type="predicted"/>
<sequence length="159" mass="17820">MKQQPKIHDKNIDNLENTGNHIDGLSNQNAFDDDVNVTATVNYNEVTGVDNPDGTNALEGIDDMDSINQMANMDNEASRKGMNHLFDTYDMQNTDGINNIDDLSSDSDIGYSQDENDPYWLACPKCHYEFQVAHDIVHDDISVICPDCGYKFESEAHVI</sequence>
<accession>A0AB94IA42</accession>
<protein>
    <submittedName>
        <fullName evidence="2">Zinc ribbon domain-containing protein</fullName>
    </submittedName>
</protein>
<dbReference type="AlphaFoldDB" id="A0AB94IA42"/>
<dbReference type="RefSeq" id="WP_133459483.1">
    <property type="nucleotide sequence ID" value="NZ_AWGA01000126.1"/>
</dbReference>
<evidence type="ECO:0000313" key="2">
    <source>
        <dbReference type="EMBL" id="TEA26249.1"/>
    </source>
</evidence>
<evidence type="ECO:0000256" key="1">
    <source>
        <dbReference type="SAM" id="MobiDB-lite"/>
    </source>
</evidence>
<feature type="region of interest" description="Disordered" evidence="1">
    <location>
        <begin position="1"/>
        <end position="28"/>
    </location>
</feature>
<dbReference type="Proteomes" id="UP000506160">
    <property type="component" value="Unassembled WGS sequence"/>
</dbReference>
<gene>
    <name evidence="2" type="ORF">O970_09650</name>
</gene>
<feature type="compositionally biased region" description="Basic and acidic residues" evidence="1">
    <location>
        <begin position="1"/>
        <end position="13"/>
    </location>
</feature>
<reference evidence="2 3" key="1">
    <citation type="journal article" date="2014" name="Appl. Environ. Microbiol.">
        <title>Genomic features of a bumble bee symbiont reflect its host environment.</title>
        <authorList>
            <person name="Martinson V.G."/>
            <person name="Magoc T."/>
            <person name="Koch H."/>
            <person name="Salzberg S.L."/>
            <person name="Moran N.A."/>
        </authorList>
    </citation>
    <scope>NUCLEOTIDE SEQUENCE [LARGE SCALE GENOMIC DNA]</scope>
    <source>
        <strain evidence="2 3">Bimp</strain>
    </source>
</reference>